<comment type="caution">
    <text evidence="1">Lacks conserved residue(s) required for the propagation of feature annotation.</text>
</comment>
<dbReference type="AlphaFoldDB" id="A0A914EBL3"/>
<evidence type="ECO:0000256" key="1">
    <source>
        <dbReference type="PROSITE-ProRule" id="PRU01005"/>
    </source>
</evidence>
<keyword evidence="4" id="KW-1185">Reference proteome</keyword>
<feature type="domain" description="ShKT" evidence="3">
    <location>
        <begin position="336"/>
        <end position="373"/>
    </location>
</feature>
<accession>A0A914EBL3</accession>
<dbReference type="InterPro" id="IPR014044">
    <property type="entry name" value="CAP_dom"/>
</dbReference>
<dbReference type="Gene3D" id="3.40.33.10">
    <property type="entry name" value="CAP"/>
    <property type="match status" value="1"/>
</dbReference>
<dbReference type="Pfam" id="PF00188">
    <property type="entry name" value="CAP"/>
    <property type="match status" value="1"/>
</dbReference>
<evidence type="ECO:0000259" key="3">
    <source>
        <dbReference type="PROSITE" id="PS51670"/>
    </source>
</evidence>
<sequence length="376" mass="40793">MESLTVVVMLVIAAYGLATYQCNNNVLTDADRDFILNIHNSGRSNIAKGRELNGPSSKTATVPGAKNMYKLVYDCNAEATIQAYTDKCVFQHSGVNMENLWQGSSWWGVHDALNSAGTGWWGELRQNGVTNDAINSFNSNGAITSGEVIGHWSMMAWHDATRIGCGFTNCTDSSGNQFTLGSCVYLWGGNLQGSPIWPIGTACASDADCDYYLASTCEVSTGLCQANCVNYASDADCNNYLSQGYCADSSKYAPWVQARCPVACNKCPNNPLKPSDLFQCSDSNTYCPNWKTSGYCDPSSAYYSWMISTCPLTCDVCPALQLSAQPITQSPTQPQCIDSDKYCPIWEASGYCDPSSIYYSWIKSTCPLSCGFCLAS</sequence>
<feature type="domain" description="ShKT" evidence="3">
    <location>
        <begin position="228"/>
        <end position="267"/>
    </location>
</feature>
<dbReference type="SMART" id="SM00254">
    <property type="entry name" value="ShKT"/>
    <property type="match status" value="3"/>
</dbReference>
<evidence type="ECO:0000313" key="5">
    <source>
        <dbReference type="WBParaSite" id="ACRNAN_scaffold6673.g21846.t1"/>
    </source>
</evidence>
<dbReference type="SUPFAM" id="SSF55797">
    <property type="entry name" value="PR-1-like"/>
    <property type="match status" value="1"/>
</dbReference>
<dbReference type="InterPro" id="IPR035940">
    <property type="entry name" value="CAP_sf"/>
</dbReference>
<dbReference type="Pfam" id="PF01549">
    <property type="entry name" value="ShK"/>
    <property type="match status" value="3"/>
</dbReference>
<keyword evidence="2" id="KW-0732">Signal</keyword>
<dbReference type="SMART" id="SM00198">
    <property type="entry name" value="SCP"/>
    <property type="match status" value="1"/>
</dbReference>
<organism evidence="4 5">
    <name type="scientific">Acrobeloides nanus</name>
    <dbReference type="NCBI Taxonomy" id="290746"/>
    <lineage>
        <taxon>Eukaryota</taxon>
        <taxon>Metazoa</taxon>
        <taxon>Ecdysozoa</taxon>
        <taxon>Nematoda</taxon>
        <taxon>Chromadorea</taxon>
        <taxon>Rhabditida</taxon>
        <taxon>Tylenchina</taxon>
        <taxon>Cephalobomorpha</taxon>
        <taxon>Cephaloboidea</taxon>
        <taxon>Cephalobidae</taxon>
        <taxon>Acrobeloides</taxon>
    </lineage>
</organism>
<feature type="signal peptide" evidence="2">
    <location>
        <begin position="1"/>
        <end position="18"/>
    </location>
</feature>
<dbReference type="WBParaSite" id="ACRNAN_scaffold6673.g21846.t1">
    <property type="protein sequence ID" value="ACRNAN_scaffold6673.g21846.t1"/>
    <property type="gene ID" value="ACRNAN_scaffold6673.g21846"/>
</dbReference>
<feature type="chain" id="PRO_5037539942" evidence="2">
    <location>
        <begin position="19"/>
        <end position="376"/>
    </location>
</feature>
<evidence type="ECO:0000313" key="4">
    <source>
        <dbReference type="Proteomes" id="UP000887540"/>
    </source>
</evidence>
<feature type="domain" description="ShKT" evidence="3">
    <location>
        <begin position="280"/>
        <end position="317"/>
    </location>
</feature>
<protein>
    <submittedName>
        <fullName evidence="5">ShKT domain-containing protein</fullName>
    </submittedName>
</protein>
<evidence type="ECO:0000256" key="2">
    <source>
        <dbReference type="SAM" id="SignalP"/>
    </source>
</evidence>
<dbReference type="CDD" id="cd05380">
    <property type="entry name" value="CAP_euk"/>
    <property type="match status" value="1"/>
</dbReference>
<dbReference type="PROSITE" id="PS51670">
    <property type="entry name" value="SHKT"/>
    <property type="match status" value="3"/>
</dbReference>
<dbReference type="PANTHER" id="PTHR21724">
    <property type="entry name" value="SHKT DOMAIN-CONTAINING PROTEIN"/>
    <property type="match status" value="1"/>
</dbReference>
<dbReference type="Proteomes" id="UP000887540">
    <property type="component" value="Unplaced"/>
</dbReference>
<reference evidence="5" key="1">
    <citation type="submission" date="2022-11" db="UniProtKB">
        <authorList>
            <consortium name="WormBaseParasite"/>
        </authorList>
    </citation>
    <scope>IDENTIFICATION</scope>
</reference>
<dbReference type="InterPro" id="IPR003582">
    <property type="entry name" value="ShKT_dom"/>
</dbReference>
<dbReference type="Gene3D" id="1.10.10.1940">
    <property type="match status" value="2"/>
</dbReference>
<dbReference type="PANTHER" id="PTHR21724:SF109">
    <property type="entry name" value="SHKT DOMAIN-CONTAINING PROTEIN"/>
    <property type="match status" value="1"/>
</dbReference>
<proteinExistence type="predicted"/>
<name>A0A914EBL3_9BILA</name>